<name>A0A382GCW3_9ZZZZ</name>
<evidence type="ECO:0000313" key="1">
    <source>
        <dbReference type="EMBL" id="SVB73040.1"/>
    </source>
</evidence>
<proteinExistence type="predicted"/>
<organism evidence="1">
    <name type="scientific">marine metagenome</name>
    <dbReference type="NCBI Taxonomy" id="408172"/>
    <lineage>
        <taxon>unclassified sequences</taxon>
        <taxon>metagenomes</taxon>
        <taxon>ecological metagenomes</taxon>
    </lineage>
</organism>
<protein>
    <submittedName>
        <fullName evidence="1">Uncharacterized protein</fullName>
    </submittedName>
</protein>
<gene>
    <name evidence="1" type="ORF">METZ01_LOCUS225894</name>
</gene>
<dbReference type="EMBL" id="UINC01054845">
    <property type="protein sequence ID" value="SVB73040.1"/>
    <property type="molecule type" value="Genomic_DNA"/>
</dbReference>
<dbReference type="AlphaFoldDB" id="A0A382GCW3"/>
<accession>A0A382GCW3</accession>
<sequence>MWHLEGNQEKAKEFFKQAHDFANGNKNILESKLIKKYLDPY</sequence>
<reference evidence="1" key="1">
    <citation type="submission" date="2018-05" db="EMBL/GenBank/DDBJ databases">
        <authorList>
            <person name="Lanie J.A."/>
            <person name="Ng W.-L."/>
            <person name="Kazmierczak K.M."/>
            <person name="Andrzejewski T.M."/>
            <person name="Davidsen T.M."/>
            <person name="Wayne K.J."/>
            <person name="Tettelin H."/>
            <person name="Glass J.I."/>
            <person name="Rusch D."/>
            <person name="Podicherti R."/>
            <person name="Tsui H.-C.T."/>
            <person name="Winkler M.E."/>
        </authorList>
    </citation>
    <scope>NUCLEOTIDE SEQUENCE</scope>
</reference>